<dbReference type="RefSeq" id="WP_061915207.1">
    <property type="nucleotide sequence ID" value="NZ_DF967971.1"/>
</dbReference>
<evidence type="ECO:0000313" key="2">
    <source>
        <dbReference type="EMBL" id="KPL73675.1"/>
    </source>
</evidence>
<dbReference type="AlphaFoldDB" id="A0A0P6XNN3"/>
<dbReference type="Proteomes" id="UP000050514">
    <property type="component" value="Unassembled WGS sequence"/>
</dbReference>
<accession>A0A0P6XNN3</accession>
<proteinExistence type="predicted"/>
<gene>
    <name evidence="2" type="ORF">AC812_15020</name>
</gene>
<organism evidence="2 3">
    <name type="scientific">Bellilinea caldifistulae</name>
    <dbReference type="NCBI Taxonomy" id="360411"/>
    <lineage>
        <taxon>Bacteria</taxon>
        <taxon>Bacillati</taxon>
        <taxon>Chloroflexota</taxon>
        <taxon>Anaerolineae</taxon>
        <taxon>Anaerolineales</taxon>
        <taxon>Anaerolineaceae</taxon>
        <taxon>Bellilinea</taxon>
    </lineage>
</organism>
<keyword evidence="3" id="KW-1185">Reference proteome</keyword>
<reference evidence="2 3" key="1">
    <citation type="submission" date="2015-07" db="EMBL/GenBank/DDBJ databases">
        <title>Draft genome of Bellilinea caldifistulae DSM 17877.</title>
        <authorList>
            <person name="Hemp J."/>
            <person name="Ward L.M."/>
            <person name="Pace L.A."/>
            <person name="Fischer W.W."/>
        </authorList>
    </citation>
    <scope>NUCLEOTIDE SEQUENCE [LARGE SCALE GENOMIC DNA]</scope>
    <source>
        <strain evidence="2 3">GOMI-1</strain>
    </source>
</reference>
<evidence type="ECO:0000256" key="1">
    <source>
        <dbReference type="SAM" id="MobiDB-lite"/>
    </source>
</evidence>
<dbReference type="EMBL" id="LGHJ01000020">
    <property type="protein sequence ID" value="KPL73675.1"/>
    <property type="molecule type" value="Genomic_DNA"/>
</dbReference>
<evidence type="ECO:0000313" key="3">
    <source>
        <dbReference type="Proteomes" id="UP000050514"/>
    </source>
</evidence>
<feature type="region of interest" description="Disordered" evidence="1">
    <location>
        <begin position="1"/>
        <end position="25"/>
    </location>
</feature>
<comment type="caution">
    <text evidence="2">The sequence shown here is derived from an EMBL/GenBank/DDBJ whole genome shotgun (WGS) entry which is preliminary data.</text>
</comment>
<protein>
    <submittedName>
        <fullName evidence="2">Uncharacterized protein</fullName>
    </submittedName>
</protein>
<sequence length="193" mass="22005">MLKKNHHSEPNLSKGKPLSSGKNDFQQPMESTVFEVFMRNGSYRVDYLNSERFGTPPSLAMYVSGDLPVGQPYSRTAKRCLQSGLMAIRQMGQLSNLVGVYVDIAQSDVQKRPALEQLLRDGLAGVFHRLLIVCEKKVEDFNPLLRDWQKHLEKLSACEILIADVEKVWLIERAKTSLREFRVVDAQSVWILE</sequence>
<name>A0A0P6XNN3_9CHLR</name>